<sequence>MSVAVGITPIEASLFVFVLLTAVLTALFRDVLASIVVFAAYSLGLALLYTFYRAPDVGLTEAAIGAGVTTVFLLLTIAKTTRPASDARFESINWPAVGVCGLFVLVVGATLPAFPAVGDPASPILANADVTGYYIANAYDETGAENAVTAVLAAYRGFDTFGEAIVVFAAGVASLLVLGREVFTA</sequence>
<dbReference type="NCBIfam" id="NF009159">
    <property type="entry name" value="PRK12504.1"/>
    <property type="match status" value="1"/>
</dbReference>
<accession>A0A544QQN0</accession>
<protein>
    <submittedName>
        <fullName evidence="10">DUF4040 domain-containing protein</fullName>
    </submittedName>
</protein>
<evidence type="ECO:0000259" key="9">
    <source>
        <dbReference type="Pfam" id="PF20501"/>
    </source>
</evidence>
<dbReference type="PANTHER" id="PTHR43373:SF1">
    <property type="entry name" value="NA(+)_H(+) ANTIPORTER SUBUNIT A"/>
    <property type="match status" value="1"/>
</dbReference>
<comment type="caution">
    <text evidence="10">The sequence shown here is derived from an EMBL/GenBank/DDBJ whole genome shotgun (WGS) entry which is preliminary data.</text>
</comment>
<reference evidence="10 11" key="1">
    <citation type="submission" date="2019-02" db="EMBL/GenBank/DDBJ databases">
        <title>Halonotius sp. a new haloqrchaeon isolated from saline water.</title>
        <authorList>
            <person name="Duran-Viseras A."/>
            <person name="Sanchez-Porro C."/>
            <person name="Ventosa A."/>
        </authorList>
    </citation>
    <scope>NUCLEOTIDE SEQUENCE [LARGE SCALE GENOMIC DNA]</scope>
    <source>
        <strain evidence="10 11">F9-27</strain>
    </source>
</reference>
<proteinExistence type="predicted"/>
<evidence type="ECO:0000256" key="3">
    <source>
        <dbReference type="ARBA" id="ARBA00022475"/>
    </source>
</evidence>
<evidence type="ECO:0000259" key="8">
    <source>
        <dbReference type="Pfam" id="PF13244"/>
    </source>
</evidence>
<feature type="transmembrane region" description="Helical" evidence="7">
    <location>
        <begin position="92"/>
        <end position="114"/>
    </location>
</feature>
<keyword evidence="6 7" id="KW-0472">Membrane</keyword>
<keyword evidence="4 7" id="KW-0812">Transmembrane</keyword>
<dbReference type="GO" id="GO:0005886">
    <property type="term" value="C:plasma membrane"/>
    <property type="evidence" value="ECO:0007669"/>
    <property type="project" value="UniProtKB-SubCell"/>
</dbReference>
<dbReference type="InterPro" id="IPR025383">
    <property type="entry name" value="MrpA_C/MbhD"/>
</dbReference>
<evidence type="ECO:0000313" key="11">
    <source>
        <dbReference type="Proteomes" id="UP000315385"/>
    </source>
</evidence>
<evidence type="ECO:0000256" key="2">
    <source>
        <dbReference type="ARBA" id="ARBA00022448"/>
    </source>
</evidence>
<evidence type="ECO:0000256" key="4">
    <source>
        <dbReference type="ARBA" id="ARBA00022692"/>
    </source>
</evidence>
<keyword evidence="2" id="KW-0813">Transport</keyword>
<feature type="transmembrane region" description="Helical" evidence="7">
    <location>
        <begin position="6"/>
        <end position="24"/>
    </location>
</feature>
<feature type="domain" description="MrpA C-terminal/MbhD" evidence="8">
    <location>
        <begin position="16"/>
        <end position="81"/>
    </location>
</feature>
<dbReference type="PANTHER" id="PTHR43373">
    <property type="entry name" value="NA(+)/H(+) ANTIPORTER SUBUNIT"/>
    <property type="match status" value="1"/>
</dbReference>
<dbReference type="Pfam" id="PF20501">
    <property type="entry name" value="MbhE"/>
    <property type="match status" value="1"/>
</dbReference>
<evidence type="ECO:0000256" key="7">
    <source>
        <dbReference type="SAM" id="Phobius"/>
    </source>
</evidence>
<organism evidence="10 11">
    <name type="scientific">Halonotius roseus</name>
    <dbReference type="NCBI Taxonomy" id="2511997"/>
    <lineage>
        <taxon>Archaea</taxon>
        <taxon>Methanobacteriati</taxon>
        <taxon>Methanobacteriota</taxon>
        <taxon>Stenosarchaea group</taxon>
        <taxon>Halobacteria</taxon>
        <taxon>Halobacteriales</taxon>
        <taxon>Haloferacaceae</taxon>
        <taxon>Halonotius</taxon>
    </lineage>
</organism>
<dbReference type="OrthoDB" id="99605at2157"/>
<feature type="transmembrane region" description="Helical" evidence="7">
    <location>
        <begin position="31"/>
        <end position="52"/>
    </location>
</feature>
<comment type="subcellular location">
    <subcellularLocation>
        <location evidence="1">Cell membrane</location>
        <topology evidence="1">Multi-pass membrane protein</topology>
    </subcellularLocation>
</comment>
<keyword evidence="11" id="KW-1185">Reference proteome</keyword>
<dbReference type="InterPro" id="IPR050616">
    <property type="entry name" value="CPA3_Na-H_Antiporter_A"/>
</dbReference>
<dbReference type="InterPro" id="IPR046806">
    <property type="entry name" value="MrpA_C/MbhE"/>
</dbReference>
<evidence type="ECO:0000256" key="1">
    <source>
        <dbReference type="ARBA" id="ARBA00004651"/>
    </source>
</evidence>
<evidence type="ECO:0000256" key="6">
    <source>
        <dbReference type="ARBA" id="ARBA00023136"/>
    </source>
</evidence>
<feature type="domain" description="MrpA C-terminal/MbhE" evidence="9">
    <location>
        <begin position="127"/>
        <end position="173"/>
    </location>
</feature>
<evidence type="ECO:0000256" key="5">
    <source>
        <dbReference type="ARBA" id="ARBA00022989"/>
    </source>
</evidence>
<evidence type="ECO:0000313" key="10">
    <source>
        <dbReference type="EMBL" id="TQQ81752.1"/>
    </source>
</evidence>
<dbReference type="Pfam" id="PF13244">
    <property type="entry name" value="MbhD"/>
    <property type="match status" value="1"/>
</dbReference>
<gene>
    <name evidence="10" type="ORF">EWF95_02100</name>
</gene>
<feature type="transmembrane region" description="Helical" evidence="7">
    <location>
        <begin position="58"/>
        <end position="80"/>
    </location>
</feature>
<name>A0A544QQN0_9EURY</name>
<keyword evidence="3" id="KW-1003">Cell membrane</keyword>
<dbReference type="AlphaFoldDB" id="A0A544QQN0"/>
<dbReference type="Proteomes" id="UP000315385">
    <property type="component" value="Unassembled WGS sequence"/>
</dbReference>
<feature type="transmembrane region" description="Helical" evidence="7">
    <location>
        <begin position="164"/>
        <end position="183"/>
    </location>
</feature>
<dbReference type="EMBL" id="SESI01000001">
    <property type="protein sequence ID" value="TQQ81752.1"/>
    <property type="molecule type" value="Genomic_DNA"/>
</dbReference>
<keyword evidence="5 7" id="KW-1133">Transmembrane helix</keyword>
<dbReference type="RefSeq" id="WP_142442386.1">
    <property type="nucleotide sequence ID" value="NZ_SESI01000001.1"/>
</dbReference>